<comment type="caution">
    <text evidence="1">The sequence shown here is derived from an EMBL/GenBank/DDBJ whole genome shotgun (WGS) entry which is preliminary data.</text>
</comment>
<keyword evidence="2" id="KW-1185">Reference proteome</keyword>
<evidence type="ECO:0000313" key="2">
    <source>
        <dbReference type="Proteomes" id="UP000245934"/>
    </source>
</evidence>
<sequence>MYRKSIIFWFLSTWFVWNVKRSYPKGRTDLEFVGKFNEKFAGLRWIIEFKYFSNTEWAGMKTSLKEFTVREEDTLQIRGYAEGLRHEYPEADIRLFVIYCIGNQGFSVFEVTG</sequence>
<dbReference type="Pfam" id="PF08011">
    <property type="entry name" value="PDDEXK_9"/>
    <property type="match status" value="1"/>
</dbReference>
<proteinExistence type="predicted"/>
<accession>A0A2V2N8G7</accession>
<dbReference type="RefSeq" id="WP_109940619.1">
    <property type="nucleotide sequence ID" value="NZ_CP176366.1"/>
</dbReference>
<dbReference type="AlphaFoldDB" id="A0A2V2N8G7"/>
<dbReference type="EMBL" id="QGMZ01000015">
    <property type="protein sequence ID" value="PWR74855.1"/>
    <property type="molecule type" value="Genomic_DNA"/>
</dbReference>
<name>A0A2V2N8G7_9EURY</name>
<evidence type="ECO:0000313" key="1">
    <source>
        <dbReference type="EMBL" id="PWR74855.1"/>
    </source>
</evidence>
<reference evidence="1 2" key="1">
    <citation type="submission" date="2018-05" db="EMBL/GenBank/DDBJ databases">
        <title>Draft genome of Methanospirillum stamsii Pt1.</title>
        <authorList>
            <person name="Dueholm M.S."/>
            <person name="Nielsen P.H."/>
            <person name="Bakmann L.F."/>
            <person name="Otzen D.E."/>
        </authorList>
    </citation>
    <scope>NUCLEOTIDE SEQUENCE [LARGE SCALE GENOMIC DNA]</scope>
    <source>
        <strain evidence="1 2">Pt1</strain>
    </source>
</reference>
<organism evidence="1 2">
    <name type="scientific">Methanospirillum stamsii</name>
    <dbReference type="NCBI Taxonomy" id="1277351"/>
    <lineage>
        <taxon>Archaea</taxon>
        <taxon>Methanobacteriati</taxon>
        <taxon>Methanobacteriota</taxon>
        <taxon>Stenosarchaea group</taxon>
        <taxon>Methanomicrobia</taxon>
        <taxon>Methanomicrobiales</taxon>
        <taxon>Methanospirillaceae</taxon>
        <taxon>Methanospirillum</taxon>
    </lineage>
</organism>
<dbReference type="GeneID" id="97610529"/>
<gene>
    <name evidence="1" type="ORF">DLD82_08130</name>
</gene>
<dbReference type="Proteomes" id="UP000245934">
    <property type="component" value="Unassembled WGS sequence"/>
</dbReference>
<dbReference type="InterPro" id="IPR012547">
    <property type="entry name" value="PDDEXK_9"/>
</dbReference>
<protein>
    <submittedName>
        <fullName evidence="1">Uncharacterized protein</fullName>
    </submittedName>
</protein>